<keyword evidence="1" id="KW-0472">Membrane</keyword>
<evidence type="ECO:0000313" key="3">
    <source>
        <dbReference type="Proteomes" id="UP000682134"/>
    </source>
</evidence>
<proteinExistence type="predicted"/>
<comment type="caution">
    <text evidence="2">The sequence shown here is derived from an EMBL/GenBank/DDBJ whole genome shotgun (WGS) entry which is preliminary data.</text>
</comment>
<reference evidence="2" key="1">
    <citation type="submission" date="2021-04" db="EMBL/GenBank/DDBJ databases">
        <title>Genome seq and assembly of Bacillus sp.</title>
        <authorList>
            <person name="Chhetri G."/>
        </authorList>
    </citation>
    <scope>NUCLEOTIDE SEQUENCE</scope>
    <source>
        <strain evidence="2">RG28</strain>
    </source>
</reference>
<keyword evidence="1" id="KW-0812">Transmembrane</keyword>
<dbReference type="EMBL" id="JAGIYQ010000013">
    <property type="protein sequence ID" value="MBP0726637.1"/>
    <property type="molecule type" value="Genomic_DNA"/>
</dbReference>
<protein>
    <submittedName>
        <fullName evidence="2">Uncharacterized protein</fullName>
    </submittedName>
</protein>
<keyword evidence="3" id="KW-1185">Reference proteome</keyword>
<dbReference type="Proteomes" id="UP000682134">
    <property type="component" value="Unassembled WGS sequence"/>
</dbReference>
<evidence type="ECO:0000256" key="1">
    <source>
        <dbReference type="SAM" id="Phobius"/>
    </source>
</evidence>
<feature type="transmembrane region" description="Helical" evidence="1">
    <location>
        <begin position="6"/>
        <end position="27"/>
    </location>
</feature>
<dbReference type="AlphaFoldDB" id="A0A940NT86"/>
<gene>
    <name evidence="2" type="ORF">J5Y03_15870</name>
</gene>
<keyword evidence="1" id="KW-1133">Transmembrane helix</keyword>
<dbReference type="RefSeq" id="WP_209406981.1">
    <property type="nucleotide sequence ID" value="NZ_JAGIYQ010000013.1"/>
</dbReference>
<sequence>MNNGINVKIIIGLSLSLLLILVIVGAINSVEKRKKLEHALMIEGKEIKKIEVRETKLQEQFNNLGIEYDIDTIDEKTCKDLIENRKDFIKEIENDKYFKQRQMNEFRISEIAYAKASFNFDKFLIDSLLNFKREHEISSFDEKYANKLLAETIKKKDEVNSKEVKFYIDEPKKISVDKINNEKLIITTLVDEVNELERKKRAKQIYDTVKVIDDHAGTELGDDKVYVRSVKTGKEYYLDDVSVPISSGTNECKTEYGIPDGNYDCGGTVITLWNDDIVKLHFTSYGKDENGNDDIIENTEDRVIIQPTNIHLKFIQGNKNCDYVTHEILSKEDAKEFQ</sequence>
<accession>A0A940NT86</accession>
<evidence type="ECO:0000313" key="2">
    <source>
        <dbReference type="EMBL" id="MBP0726637.1"/>
    </source>
</evidence>
<name>A0A940NT86_9BACI</name>
<organism evidence="2 3">
    <name type="scientific">Gottfriedia endophytica</name>
    <dbReference type="NCBI Taxonomy" id="2820819"/>
    <lineage>
        <taxon>Bacteria</taxon>
        <taxon>Bacillati</taxon>
        <taxon>Bacillota</taxon>
        <taxon>Bacilli</taxon>
        <taxon>Bacillales</taxon>
        <taxon>Bacillaceae</taxon>
        <taxon>Gottfriedia</taxon>
    </lineage>
</organism>